<organism evidence="1 2">
    <name type="scientific">Frankliniella fusca</name>
    <dbReference type="NCBI Taxonomy" id="407009"/>
    <lineage>
        <taxon>Eukaryota</taxon>
        <taxon>Metazoa</taxon>
        <taxon>Ecdysozoa</taxon>
        <taxon>Arthropoda</taxon>
        <taxon>Hexapoda</taxon>
        <taxon>Insecta</taxon>
        <taxon>Pterygota</taxon>
        <taxon>Neoptera</taxon>
        <taxon>Paraneoptera</taxon>
        <taxon>Thysanoptera</taxon>
        <taxon>Terebrantia</taxon>
        <taxon>Thripoidea</taxon>
        <taxon>Thripidae</taxon>
        <taxon>Frankliniella</taxon>
    </lineage>
</organism>
<protein>
    <submittedName>
        <fullName evidence="1">Inorganic phosphate cotransporter</fullName>
    </submittedName>
</protein>
<keyword evidence="2" id="KW-1185">Reference proteome</keyword>
<evidence type="ECO:0000313" key="1">
    <source>
        <dbReference type="EMBL" id="KAK3925539.1"/>
    </source>
</evidence>
<evidence type="ECO:0000313" key="2">
    <source>
        <dbReference type="Proteomes" id="UP001219518"/>
    </source>
</evidence>
<reference evidence="1" key="1">
    <citation type="submission" date="2021-07" db="EMBL/GenBank/DDBJ databases">
        <authorList>
            <person name="Catto M.A."/>
            <person name="Jacobson A."/>
            <person name="Kennedy G."/>
            <person name="Labadie P."/>
            <person name="Hunt B.G."/>
            <person name="Srinivasan R."/>
        </authorList>
    </citation>
    <scope>NUCLEOTIDE SEQUENCE</scope>
    <source>
        <strain evidence="1">PL_HMW_Pooled</strain>
        <tissue evidence="1">Head</tissue>
    </source>
</reference>
<accession>A0AAE1HQB4</accession>
<reference evidence="1" key="2">
    <citation type="journal article" date="2023" name="BMC Genomics">
        <title>Pest status, molecular evolution, and epigenetic factors derived from the genome assembly of Frankliniella fusca, a thysanopteran phytovirus vector.</title>
        <authorList>
            <person name="Catto M.A."/>
            <person name="Labadie P.E."/>
            <person name="Jacobson A.L."/>
            <person name="Kennedy G.G."/>
            <person name="Srinivasan R."/>
            <person name="Hunt B.G."/>
        </authorList>
    </citation>
    <scope>NUCLEOTIDE SEQUENCE</scope>
    <source>
        <strain evidence="1">PL_HMW_Pooled</strain>
    </source>
</reference>
<gene>
    <name evidence="1" type="ORF">KUF71_013788</name>
</gene>
<dbReference type="EMBL" id="JAHWGI010001231">
    <property type="protein sequence ID" value="KAK3925539.1"/>
    <property type="molecule type" value="Genomic_DNA"/>
</dbReference>
<sequence>MDPARDYTVKSTRSTIRMERQTVKSYGFGWRHLQLFLVFCAVSMSYCLRSNLSICIVEMTNANATEFPSAAVRFEQ</sequence>
<dbReference type="AlphaFoldDB" id="A0AAE1HQB4"/>
<proteinExistence type="predicted"/>
<comment type="caution">
    <text evidence="1">The sequence shown here is derived from an EMBL/GenBank/DDBJ whole genome shotgun (WGS) entry which is preliminary data.</text>
</comment>
<name>A0AAE1HQB4_9NEOP</name>
<dbReference type="Proteomes" id="UP001219518">
    <property type="component" value="Unassembled WGS sequence"/>
</dbReference>